<accession>A0A2X4TM56</accession>
<keyword evidence="1" id="KW-0732">Signal</keyword>
<evidence type="ECO:0000313" key="2">
    <source>
        <dbReference type="EMBL" id="SQI21180.1"/>
    </source>
</evidence>
<dbReference type="AlphaFoldDB" id="A0A2X4TM56"/>
<gene>
    <name evidence="2" type="ORF">NCTC7307_01016</name>
</gene>
<protein>
    <submittedName>
        <fullName evidence="2">Cu/Zn superoxide dismutase</fullName>
    </submittedName>
</protein>
<reference evidence="2 3" key="1">
    <citation type="submission" date="2018-06" db="EMBL/GenBank/DDBJ databases">
        <authorList>
            <consortium name="Pathogen Informatics"/>
            <person name="Doyle S."/>
        </authorList>
    </citation>
    <scope>NUCLEOTIDE SEQUENCE [LARGE SCALE GENOMIC DNA]</scope>
    <source>
        <strain evidence="2 3">NCTC7307</strain>
    </source>
</reference>
<proteinExistence type="predicted"/>
<dbReference type="EMBL" id="LS483466">
    <property type="protein sequence ID" value="SQI21180.1"/>
    <property type="molecule type" value="Genomic_DNA"/>
</dbReference>
<name>A0A2X4TM56_SALER</name>
<organism evidence="2 3">
    <name type="scientific">Salmonella enterica subsp. arizonae</name>
    <dbReference type="NCBI Taxonomy" id="59203"/>
    <lineage>
        <taxon>Bacteria</taxon>
        <taxon>Pseudomonadati</taxon>
        <taxon>Pseudomonadota</taxon>
        <taxon>Gammaproteobacteria</taxon>
        <taxon>Enterobacterales</taxon>
        <taxon>Enterobacteriaceae</taxon>
        <taxon>Salmonella</taxon>
    </lineage>
</organism>
<feature type="signal peptide" evidence="1">
    <location>
        <begin position="1"/>
        <end position="21"/>
    </location>
</feature>
<evidence type="ECO:0000256" key="1">
    <source>
        <dbReference type="SAM" id="SignalP"/>
    </source>
</evidence>
<evidence type="ECO:0000313" key="3">
    <source>
        <dbReference type="Proteomes" id="UP000248731"/>
    </source>
</evidence>
<dbReference type="Proteomes" id="UP000248731">
    <property type="component" value="Chromosome 1"/>
</dbReference>
<sequence>MKKSISTFIFAGFFVAGVASAASMKIPMNEVLPSGSGKALGRLP</sequence>
<keyword evidence="3" id="KW-1185">Reference proteome</keyword>
<feature type="chain" id="PRO_5015909858" evidence="1">
    <location>
        <begin position="22"/>
        <end position="44"/>
    </location>
</feature>